<dbReference type="WBParaSite" id="Hba_03085">
    <property type="protein sequence ID" value="Hba_03085"/>
    <property type="gene ID" value="Hba_03085"/>
</dbReference>
<proteinExistence type="predicted"/>
<organism evidence="1 2">
    <name type="scientific">Heterorhabditis bacteriophora</name>
    <name type="common">Entomopathogenic nematode worm</name>
    <dbReference type="NCBI Taxonomy" id="37862"/>
    <lineage>
        <taxon>Eukaryota</taxon>
        <taxon>Metazoa</taxon>
        <taxon>Ecdysozoa</taxon>
        <taxon>Nematoda</taxon>
        <taxon>Chromadorea</taxon>
        <taxon>Rhabditida</taxon>
        <taxon>Rhabditina</taxon>
        <taxon>Rhabditomorpha</taxon>
        <taxon>Strongyloidea</taxon>
        <taxon>Heterorhabditidae</taxon>
        <taxon>Heterorhabditis</taxon>
    </lineage>
</organism>
<accession>A0A1I7WDW2</accession>
<reference evidence="2" key="1">
    <citation type="submission" date="2016-11" db="UniProtKB">
        <authorList>
            <consortium name="WormBaseParasite"/>
        </authorList>
    </citation>
    <scope>IDENTIFICATION</scope>
</reference>
<dbReference type="AlphaFoldDB" id="A0A1I7WDW2"/>
<evidence type="ECO:0000313" key="1">
    <source>
        <dbReference type="Proteomes" id="UP000095283"/>
    </source>
</evidence>
<dbReference type="Proteomes" id="UP000095283">
    <property type="component" value="Unplaced"/>
</dbReference>
<sequence length="27" mass="3290">MMVTIVDGFEYLMARDILMNFNNFKYL</sequence>
<protein>
    <submittedName>
        <fullName evidence="2">Uncharacterized protein</fullName>
    </submittedName>
</protein>
<name>A0A1I7WDW2_HETBA</name>
<keyword evidence="1" id="KW-1185">Reference proteome</keyword>
<evidence type="ECO:0000313" key="2">
    <source>
        <dbReference type="WBParaSite" id="Hba_03085"/>
    </source>
</evidence>